<dbReference type="PROSITE" id="PS00041">
    <property type="entry name" value="HTH_ARAC_FAMILY_1"/>
    <property type="match status" value="1"/>
</dbReference>
<dbReference type="SMART" id="SM00342">
    <property type="entry name" value="HTH_ARAC"/>
    <property type="match status" value="1"/>
</dbReference>
<dbReference type="Proteomes" id="UP001607151">
    <property type="component" value="Unassembled WGS sequence"/>
</dbReference>
<evidence type="ECO:0000256" key="1">
    <source>
        <dbReference type="ARBA" id="ARBA00023015"/>
    </source>
</evidence>
<dbReference type="EMBL" id="JBIHSN010000002">
    <property type="protein sequence ID" value="MFH0264830.1"/>
    <property type="molecule type" value="Genomic_DNA"/>
</dbReference>
<keyword evidence="4" id="KW-0472">Membrane</keyword>
<protein>
    <submittedName>
        <fullName evidence="7">Helix-turn-helix domain-containing protein</fullName>
    </submittedName>
</protein>
<sequence length="1155" mass="130536">MTSRISRFLALAFISFSVNAIETDSIFYSLPSQTQGHFLTAKKLFPNEKGGVWVQDIQNQVYYFDGQHFSLLPGRAFNHDINQITYASGYFWYIDSGRLLKIDRSGHKDVVFEASNQETFQTIGQSEQVVWLYGSHYFHTFDTRTGQQTSIPVSQITQGSTSENEGIISAILVAGKWVVATRQSIFYVEKHRIRRVLAQHFSNINQLAYDQRNLRLLVGTQSGLFSLNMATINPELEPVVSGQIQTILITPDDYWIGTKQGLYVYQFENKSLKHIYASYQDDFALSNNNIMGLSADNNGGVWVATAKGINYYSQTSSLFKRVRFGRERYNLPYVHINDVLMMNDHSAWLASNLGLFKVTASLGDNKENQVEKILEYNVSHISQFEHILWLSHDDKLIRFDTHSGIAVVIRKHNKWSGRDITHLVTDEAGNVWISTEIGLYRYSPQQKHTDEFGLEWMVDQYGPSTITSLYPGAGGKLWVGTDHGVYQYSHQEVTFDARSSDYGAVTSISESAEKQVWSANNYGLLNMKEGAFSAQKVRLPHSNSIPLCVIGSKLGTWVTTTKGIQYYDHDAVLSRHFSEPFGLVTNEFLPNGCSLSPSGKTLVLTSRLGLVFVSTDTLIHTELPTNNVLVGELQVDHSVVTIAPKTNSDLHINYGRSISVLFGILPNFEVPQVQYRLLGSDKDNWVEFQGSQLTFEHLEPGRYTLELKTISQVGTSQSGAQYAFVIDKPWYLLPITMIIFAIFIICSIVIGIAWRSKVMVKTNSRLRRLINLKTQQLRHQSQLLVSSNMQLRKQAQTRRILVADRIDKAKSTLVELKQYLNASESLIHSQILDHTEQALEPLDQIIALFANKKQECTVFDGLVVSFVIKAVIKGWQQEADKVGVTILVEDSTQGCLIKVKHFNLDMILNTLMASALIRSDANQIIHLSAKLYDGRLRISIEDTGEGVSEEEIQAFEAQEFGLAVIEHKFTLSDTSLSAIAQMAEHSGGHFDFHYNQLTHKTRVSISWPIENCIPSANHTPAELAGYTKPSERDQAQRAYSTKKRNNQVQSEWLDKVYQLVEKHYPDPDFSTCHAAKMLFVSERSLQRKFKLLSGGSFMDYVTKVRLEKACELLIAGEKISDTAFETGFNDPSYFSQRFKHYFGLSPSKFIENSMG</sequence>
<proteinExistence type="predicted"/>
<dbReference type="Gene3D" id="1.10.10.60">
    <property type="entry name" value="Homeodomain-like"/>
    <property type="match status" value="1"/>
</dbReference>
<keyword evidence="1" id="KW-0805">Transcription regulation</keyword>
<dbReference type="InterPro" id="IPR018060">
    <property type="entry name" value="HTH_AraC"/>
</dbReference>
<evidence type="ECO:0000313" key="7">
    <source>
        <dbReference type="EMBL" id="MFH0264830.1"/>
    </source>
</evidence>
<feature type="chain" id="PRO_5047463893" evidence="5">
    <location>
        <begin position="21"/>
        <end position="1155"/>
    </location>
</feature>
<dbReference type="InterPro" id="IPR018062">
    <property type="entry name" value="HTH_AraC-typ_CS"/>
</dbReference>
<evidence type="ECO:0000256" key="5">
    <source>
        <dbReference type="SAM" id="SignalP"/>
    </source>
</evidence>
<evidence type="ECO:0000313" key="8">
    <source>
        <dbReference type="Proteomes" id="UP001607151"/>
    </source>
</evidence>
<dbReference type="InterPro" id="IPR009057">
    <property type="entry name" value="Homeodomain-like_sf"/>
</dbReference>
<dbReference type="PRINTS" id="PR00032">
    <property type="entry name" value="HTHARAC"/>
</dbReference>
<keyword evidence="5" id="KW-0732">Signal</keyword>
<comment type="caution">
    <text evidence="7">The sequence shown here is derived from an EMBL/GenBank/DDBJ whole genome shotgun (WGS) entry which is preliminary data.</text>
</comment>
<dbReference type="InterPro" id="IPR036890">
    <property type="entry name" value="HATPase_C_sf"/>
</dbReference>
<evidence type="ECO:0000256" key="2">
    <source>
        <dbReference type="ARBA" id="ARBA00023125"/>
    </source>
</evidence>
<name>A0ABW7IT76_9VIBR</name>
<dbReference type="SUPFAM" id="SSF46689">
    <property type="entry name" value="Homeodomain-like"/>
    <property type="match status" value="1"/>
</dbReference>
<keyword evidence="8" id="KW-1185">Reference proteome</keyword>
<reference evidence="7 8" key="1">
    <citation type="submission" date="2024-10" db="EMBL/GenBank/DDBJ databases">
        <authorList>
            <person name="Yibar A."/>
            <person name="Saticioglu I.B."/>
            <person name="Duman M."/>
            <person name="Ajmi N."/>
            <person name="Gurler F."/>
            <person name="Ay H."/>
            <person name="Onuk E."/>
            <person name="Guler S."/>
            <person name="Romalde J.L."/>
        </authorList>
    </citation>
    <scope>NUCLEOTIDE SEQUENCE [LARGE SCALE GENOMIC DNA]</scope>
    <source>
        <strain evidence="7 8">14-MA-B</strain>
    </source>
</reference>
<evidence type="ECO:0000259" key="6">
    <source>
        <dbReference type="PROSITE" id="PS01124"/>
    </source>
</evidence>
<dbReference type="Pfam" id="PF12833">
    <property type="entry name" value="HTH_18"/>
    <property type="match status" value="1"/>
</dbReference>
<gene>
    <name evidence="7" type="ORF">ACGRQ9_04865</name>
</gene>
<dbReference type="SUPFAM" id="SSF55874">
    <property type="entry name" value="ATPase domain of HSP90 chaperone/DNA topoisomerase II/histidine kinase"/>
    <property type="match status" value="1"/>
</dbReference>
<evidence type="ECO:0000256" key="4">
    <source>
        <dbReference type="SAM" id="Phobius"/>
    </source>
</evidence>
<evidence type="ECO:0000256" key="3">
    <source>
        <dbReference type="ARBA" id="ARBA00023163"/>
    </source>
</evidence>
<organism evidence="7 8">
    <name type="scientific">Vibrio rumoiensis</name>
    <dbReference type="NCBI Taxonomy" id="76258"/>
    <lineage>
        <taxon>Bacteria</taxon>
        <taxon>Pseudomonadati</taxon>
        <taxon>Pseudomonadota</taxon>
        <taxon>Gammaproteobacteria</taxon>
        <taxon>Vibrionales</taxon>
        <taxon>Vibrionaceae</taxon>
        <taxon>Vibrio</taxon>
    </lineage>
</organism>
<keyword evidence="2" id="KW-0238">DNA-binding</keyword>
<dbReference type="PANTHER" id="PTHR43280:SF28">
    <property type="entry name" value="HTH-TYPE TRANSCRIPTIONAL ACTIVATOR RHAS"/>
    <property type="match status" value="1"/>
</dbReference>
<feature type="transmembrane region" description="Helical" evidence="4">
    <location>
        <begin position="730"/>
        <end position="754"/>
    </location>
</feature>
<dbReference type="InterPro" id="IPR013783">
    <property type="entry name" value="Ig-like_fold"/>
</dbReference>
<dbReference type="PROSITE" id="PS01124">
    <property type="entry name" value="HTH_ARAC_FAMILY_2"/>
    <property type="match status" value="1"/>
</dbReference>
<dbReference type="SUPFAM" id="SSF101898">
    <property type="entry name" value="NHL repeat"/>
    <property type="match status" value="1"/>
</dbReference>
<dbReference type="InterPro" id="IPR015943">
    <property type="entry name" value="WD40/YVTN_repeat-like_dom_sf"/>
</dbReference>
<dbReference type="Gene3D" id="2.130.10.10">
    <property type="entry name" value="YVTN repeat-like/Quinoprotein amine dehydrogenase"/>
    <property type="match status" value="2"/>
</dbReference>
<feature type="signal peptide" evidence="5">
    <location>
        <begin position="1"/>
        <end position="20"/>
    </location>
</feature>
<dbReference type="Gene3D" id="2.60.40.10">
    <property type="entry name" value="Immunoglobulins"/>
    <property type="match status" value="1"/>
</dbReference>
<keyword evidence="4" id="KW-1133">Transmembrane helix</keyword>
<dbReference type="PANTHER" id="PTHR43280">
    <property type="entry name" value="ARAC-FAMILY TRANSCRIPTIONAL REGULATOR"/>
    <property type="match status" value="1"/>
</dbReference>
<dbReference type="RefSeq" id="WP_394607359.1">
    <property type="nucleotide sequence ID" value="NZ_JBIHSN010000002.1"/>
</dbReference>
<dbReference type="InterPro" id="IPR020449">
    <property type="entry name" value="Tscrpt_reg_AraC-type_HTH"/>
</dbReference>
<keyword evidence="3" id="KW-0804">Transcription</keyword>
<dbReference type="Gene3D" id="3.30.565.10">
    <property type="entry name" value="Histidine kinase-like ATPase, C-terminal domain"/>
    <property type="match status" value="1"/>
</dbReference>
<keyword evidence="4" id="KW-0812">Transmembrane</keyword>
<feature type="domain" description="HTH araC/xylS-type" evidence="6">
    <location>
        <begin position="1054"/>
        <end position="1152"/>
    </location>
</feature>
<accession>A0ABW7IT76</accession>
<dbReference type="SUPFAM" id="SSF63829">
    <property type="entry name" value="Calcium-dependent phosphotriesterase"/>
    <property type="match status" value="1"/>
</dbReference>